<dbReference type="OrthoDB" id="2104739at2759"/>
<accession>A0A8H7Z4F3</accession>
<comment type="caution">
    <text evidence="1">The sequence shown here is derived from an EMBL/GenBank/DDBJ whole genome shotgun (WGS) entry which is preliminary data.</text>
</comment>
<dbReference type="Proteomes" id="UP000670092">
    <property type="component" value="Unassembled WGS sequence"/>
</dbReference>
<protein>
    <submittedName>
        <fullName evidence="1">Uncharacterized protein</fullName>
    </submittedName>
</protein>
<dbReference type="VEuPathDB" id="FungiDB:I7I52_00293"/>
<evidence type="ECO:0000313" key="1">
    <source>
        <dbReference type="EMBL" id="KAG5302601.1"/>
    </source>
</evidence>
<dbReference type="EMBL" id="JAEVHI010000001">
    <property type="protein sequence ID" value="KAG5302601.1"/>
    <property type="molecule type" value="Genomic_DNA"/>
</dbReference>
<gene>
    <name evidence="1" type="ORF">I7I52_00293</name>
</gene>
<dbReference type="AlphaFoldDB" id="A0A8H7Z4F3"/>
<sequence length="77" mass="8645">MKQARDRISRCVPHLGSKTDQRFIPCLNVFLDWFLAEGVDSPSHGVERCGGDDQYLYNIFENLASGLLQPMSLSQAT</sequence>
<organism evidence="1 2">
    <name type="scientific">Ajellomyces capsulatus</name>
    <name type="common">Darling's disease fungus</name>
    <name type="synonym">Histoplasma capsulatum</name>
    <dbReference type="NCBI Taxonomy" id="5037"/>
    <lineage>
        <taxon>Eukaryota</taxon>
        <taxon>Fungi</taxon>
        <taxon>Dikarya</taxon>
        <taxon>Ascomycota</taxon>
        <taxon>Pezizomycotina</taxon>
        <taxon>Eurotiomycetes</taxon>
        <taxon>Eurotiomycetidae</taxon>
        <taxon>Onygenales</taxon>
        <taxon>Ajellomycetaceae</taxon>
        <taxon>Histoplasma</taxon>
    </lineage>
</organism>
<name>A0A8H7Z4F3_AJECA</name>
<proteinExistence type="predicted"/>
<reference evidence="1 2" key="1">
    <citation type="submission" date="2021-01" db="EMBL/GenBank/DDBJ databases">
        <title>Chromosome-level genome assembly of a human fungal pathogen reveals clustering of transcriptionally co-regulated genes.</title>
        <authorList>
            <person name="Voorhies M."/>
            <person name="Cohen S."/>
            <person name="Shea T.P."/>
            <person name="Petrus S."/>
            <person name="Munoz J.F."/>
            <person name="Poplawski S."/>
            <person name="Goldman W.E."/>
            <person name="Michael T."/>
            <person name="Cuomo C.A."/>
            <person name="Sil A."/>
            <person name="Beyhan S."/>
        </authorList>
    </citation>
    <scope>NUCLEOTIDE SEQUENCE [LARGE SCALE GENOMIC DNA]</scope>
    <source>
        <strain evidence="1 2">G184AR</strain>
    </source>
</reference>
<evidence type="ECO:0000313" key="2">
    <source>
        <dbReference type="Proteomes" id="UP000670092"/>
    </source>
</evidence>